<evidence type="ECO:0000313" key="2">
    <source>
        <dbReference type="Proteomes" id="UP001652445"/>
    </source>
</evidence>
<evidence type="ECO:0000313" key="1">
    <source>
        <dbReference type="EMBL" id="MCU6795426.1"/>
    </source>
</evidence>
<keyword evidence="2" id="KW-1185">Reference proteome</keyword>
<dbReference type="Pfam" id="PF10970">
    <property type="entry name" value="GerPE"/>
    <property type="match status" value="1"/>
</dbReference>
<accession>A0ABT2UMW9</accession>
<dbReference type="Proteomes" id="UP001652445">
    <property type="component" value="Unassembled WGS sequence"/>
</dbReference>
<gene>
    <name evidence="1" type="ORF">OB236_25260</name>
</gene>
<dbReference type="EMBL" id="JAOQIO010000094">
    <property type="protein sequence ID" value="MCU6795426.1"/>
    <property type="molecule type" value="Genomic_DNA"/>
</dbReference>
<protein>
    <submittedName>
        <fullName evidence="1">Spore germination protein GerPE</fullName>
    </submittedName>
</protein>
<sequence length="120" mass="13693">MSRWSIVRQMNITNISLASILQIGDNESIKSKTKALAVQRQVATFQENEGNLEAYQLFSRIIPIPEVYEQVDMKVENLCDYIQVNCIRVLAVSTSSILQVGSNCQIENEARVKHFRQFVT</sequence>
<organism evidence="1 2">
    <name type="scientific">Paenibacillus baimaensis</name>
    <dbReference type="NCBI Taxonomy" id="2982185"/>
    <lineage>
        <taxon>Bacteria</taxon>
        <taxon>Bacillati</taxon>
        <taxon>Bacillota</taxon>
        <taxon>Bacilli</taxon>
        <taxon>Bacillales</taxon>
        <taxon>Paenibacillaceae</taxon>
        <taxon>Paenibacillus</taxon>
    </lineage>
</organism>
<reference evidence="1 2" key="1">
    <citation type="submission" date="2022-09" db="EMBL/GenBank/DDBJ databases">
        <authorList>
            <person name="Han X.L."/>
            <person name="Wang Q."/>
            <person name="Lu T."/>
        </authorList>
    </citation>
    <scope>NUCLEOTIDE SEQUENCE [LARGE SCALE GENOMIC DNA]</scope>
    <source>
        <strain evidence="1 2">WQ 127069</strain>
    </source>
</reference>
<name>A0ABT2UMW9_9BACL</name>
<comment type="caution">
    <text evidence="1">The sequence shown here is derived from an EMBL/GenBank/DDBJ whole genome shotgun (WGS) entry which is preliminary data.</text>
</comment>
<dbReference type="RefSeq" id="WP_262686365.1">
    <property type="nucleotide sequence ID" value="NZ_JAOQIO010000094.1"/>
</dbReference>
<proteinExistence type="predicted"/>
<dbReference type="InterPro" id="IPR024496">
    <property type="entry name" value="Spore_germ_GerPE"/>
</dbReference>